<dbReference type="EMBL" id="VSRR010000529">
    <property type="protein sequence ID" value="MPC16709.1"/>
    <property type="molecule type" value="Genomic_DNA"/>
</dbReference>
<reference evidence="1 2" key="1">
    <citation type="submission" date="2019-05" db="EMBL/GenBank/DDBJ databases">
        <title>Another draft genome of Portunus trituberculatus and its Hox gene families provides insights of decapod evolution.</title>
        <authorList>
            <person name="Jeong J.-H."/>
            <person name="Song I."/>
            <person name="Kim S."/>
            <person name="Choi T."/>
            <person name="Kim D."/>
            <person name="Ryu S."/>
            <person name="Kim W."/>
        </authorList>
    </citation>
    <scope>NUCLEOTIDE SEQUENCE [LARGE SCALE GENOMIC DNA]</scope>
    <source>
        <tissue evidence="1">Muscle</tissue>
    </source>
</reference>
<dbReference type="Proteomes" id="UP000324222">
    <property type="component" value="Unassembled WGS sequence"/>
</dbReference>
<dbReference type="AlphaFoldDB" id="A0A5B7D624"/>
<gene>
    <name evidence="1" type="ORF">E2C01_009541</name>
</gene>
<organism evidence="1 2">
    <name type="scientific">Portunus trituberculatus</name>
    <name type="common">Swimming crab</name>
    <name type="synonym">Neptunus trituberculatus</name>
    <dbReference type="NCBI Taxonomy" id="210409"/>
    <lineage>
        <taxon>Eukaryota</taxon>
        <taxon>Metazoa</taxon>
        <taxon>Ecdysozoa</taxon>
        <taxon>Arthropoda</taxon>
        <taxon>Crustacea</taxon>
        <taxon>Multicrustacea</taxon>
        <taxon>Malacostraca</taxon>
        <taxon>Eumalacostraca</taxon>
        <taxon>Eucarida</taxon>
        <taxon>Decapoda</taxon>
        <taxon>Pleocyemata</taxon>
        <taxon>Brachyura</taxon>
        <taxon>Eubrachyura</taxon>
        <taxon>Portunoidea</taxon>
        <taxon>Portunidae</taxon>
        <taxon>Portuninae</taxon>
        <taxon>Portunus</taxon>
    </lineage>
</organism>
<protein>
    <submittedName>
        <fullName evidence="1">Uncharacterized protein</fullName>
    </submittedName>
</protein>
<comment type="caution">
    <text evidence="1">The sequence shown here is derived from an EMBL/GenBank/DDBJ whole genome shotgun (WGS) entry which is preliminary data.</text>
</comment>
<name>A0A5B7D624_PORTR</name>
<sequence length="85" mass="9472">MEGSKDMPPSHSRTNNSYQNTKACWNKLLCTGTPILLLPLAPNTMYSRNTNSVTALWKGCGEEIRHALGNSDIQQHITMQAIKNK</sequence>
<keyword evidence="2" id="KW-1185">Reference proteome</keyword>
<proteinExistence type="predicted"/>
<evidence type="ECO:0000313" key="1">
    <source>
        <dbReference type="EMBL" id="MPC16709.1"/>
    </source>
</evidence>
<evidence type="ECO:0000313" key="2">
    <source>
        <dbReference type="Proteomes" id="UP000324222"/>
    </source>
</evidence>
<accession>A0A5B7D624</accession>